<keyword evidence="6" id="KW-1015">Disulfide bond</keyword>
<feature type="active site" evidence="5">
    <location>
        <position position="315"/>
    </location>
</feature>
<dbReference type="InterPro" id="IPR001969">
    <property type="entry name" value="Aspartic_peptidase_AS"/>
</dbReference>
<comment type="similarity">
    <text evidence="1 7">Belongs to the peptidase A1 family.</text>
</comment>
<dbReference type="InterPro" id="IPR033121">
    <property type="entry name" value="PEPTIDASE_A1"/>
</dbReference>
<dbReference type="InterPro" id="IPR021109">
    <property type="entry name" value="Peptidase_aspartic_dom_sf"/>
</dbReference>
<dbReference type="Proteomes" id="UP000186817">
    <property type="component" value="Unassembled WGS sequence"/>
</dbReference>
<dbReference type="EMBL" id="LSRX01000803">
    <property type="protein sequence ID" value="OLP88630.1"/>
    <property type="molecule type" value="Genomic_DNA"/>
</dbReference>
<organism evidence="10 11">
    <name type="scientific">Symbiodinium microadriaticum</name>
    <name type="common">Dinoflagellate</name>
    <name type="synonym">Zooxanthella microadriatica</name>
    <dbReference type="NCBI Taxonomy" id="2951"/>
    <lineage>
        <taxon>Eukaryota</taxon>
        <taxon>Sar</taxon>
        <taxon>Alveolata</taxon>
        <taxon>Dinophyceae</taxon>
        <taxon>Suessiales</taxon>
        <taxon>Symbiodiniaceae</taxon>
        <taxon>Symbiodinium</taxon>
    </lineage>
</organism>
<feature type="region of interest" description="Disordered" evidence="8">
    <location>
        <begin position="102"/>
        <end position="229"/>
    </location>
</feature>
<evidence type="ECO:0000313" key="10">
    <source>
        <dbReference type="EMBL" id="OLP88630.1"/>
    </source>
</evidence>
<feature type="disulfide bond" evidence="6">
    <location>
        <begin position="547"/>
        <end position="585"/>
    </location>
</feature>
<protein>
    <submittedName>
        <fullName evidence="10">Cathepsin E</fullName>
    </submittedName>
</protein>
<evidence type="ECO:0000256" key="5">
    <source>
        <dbReference type="PIRSR" id="PIRSR601461-1"/>
    </source>
</evidence>
<feature type="disulfide bond" evidence="6">
    <location>
        <begin position="508"/>
        <end position="515"/>
    </location>
</feature>
<gene>
    <name evidence="10" type="primary">CTSE</name>
    <name evidence="10" type="ORF">AK812_SmicGene30016</name>
</gene>
<keyword evidence="11" id="KW-1185">Reference proteome</keyword>
<evidence type="ECO:0000256" key="8">
    <source>
        <dbReference type="SAM" id="MobiDB-lite"/>
    </source>
</evidence>
<dbReference type="PROSITE" id="PS51767">
    <property type="entry name" value="PEPTIDASE_A1"/>
    <property type="match status" value="1"/>
</dbReference>
<dbReference type="Pfam" id="PF00026">
    <property type="entry name" value="Asp"/>
    <property type="match status" value="1"/>
</dbReference>
<feature type="compositionally biased region" description="Pro residues" evidence="8">
    <location>
        <begin position="170"/>
        <end position="187"/>
    </location>
</feature>
<feature type="active site" evidence="5">
    <location>
        <position position="520"/>
    </location>
</feature>
<dbReference type="AlphaFoldDB" id="A0A1Q9D0E4"/>
<dbReference type="SUPFAM" id="SSF50630">
    <property type="entry name" value="Acid proteases"/>
    <property type="match status" value="1"/>
</dbReference>
<keyword evidence="4 7" id="KW-0378">Hydrolase</keyword>
<dbReference type="PANTHER" id="PTHR47966">
    <property type="entry name" value="BETA-SITE APP-CLEAVING ENZYME, ISOFORM A-RELATED"/>
    <property type="match status" value="1"/>
</dbReference>
<keyword evidence="2 7" id="KW-0645">Protease</keyword>
<evidence type="ECO:0000256" key="7">
    <source>
        <dbReference type="RuleBase" id="RU000454"/>
    </source>
</evidence>
<dbReference type="FunFam" id="2.40.70.10:FF:000115">
    <property type="entry name" value="Lysosomal aspartic protease"/>
    <property type="match status" value="1"/>
</dbReference>
<dbReference type="PROSITE" id="PS00141">
    <property type="entry name" value="ASP_PROTEASE"/>
    <property type="match status" value="1"/>
</dbReference>
<dbReference type="GO" id="GO:0004190">
    <property type="term" value="F:aspartic-type endopeptidase activity"/>
    <property type="evidence" value="ECO:0007669"/>
    <property type="project" value="UniProtKB-KW"/>
</dbReference>
<name>A0A1Q9D0E4_SYMMI</name>
<evidence type="ECO:0000259" key="9">
    <source>
        <dbReference type="PROSITE" id="PS51767"/>
    </source>
</evidence>
<reference evidence="10 11" key="1">
    <citation type="submission" date="2016-02" db="EMBL/GenBank/DDBJ databases">
        <title>Genome analysis of coral dinoflagellate symbionts highlights evolutionary adaptations to a symbiotic lifestyle.</title>
        <authorList>
            <person name="Aranda M."/>
            <person name="Li Y."/>
            <person name="Liew Y.J."/>
            <person name="Baumgarten S."/>
            <person name="Simakov O."/>
            <person name="Wilson M."/>
            <person name="Piel J."/>
            <person name="Ashoor H."/>
            <person name="Bougouffa S."/>
            <person name="Bajic V.B."/>
            <person name="Ryu T."/>
            <person name="Ravasi T."/>
            <person name="Bayer T."/>
            <person name="Micklem G."/>
            <person name="Kim H."/>
            <person name="Bhak J."/>
            <person name="Lajeunesse T.C."/>
            <person name="Voolstra C.R."/>
        </authorList>
    </citation>
    <scope>NUCLEOTIDE SEQUENCE [LARGE SCALE GENOMIC DNA]</scope>
    <source>
        <strain evidence="10 11">CCMP2467</strain>
    </source>
</reference>
<comment type="caution">
    <text evidence="10">The sequence shown here is derived from an EMBL/GenBank/DDBJ whole genome shotgun (WGS) entry which is preliminary data.</text>
</comment>
<accession>A0A1Q9D0E4</accession>
<evidence type="ECO:0000256" key="4">
    <source>
        <dbReference type="ARBA" id="ARBA00022801"/>
    </source>
</evidence>
<evidence type="ECO:0000256" key="6">
    <source>
        <dbReference type="PIRSR" id="PIRSR601461-2"/>
    </source>
</evidence>
<dbReference type="InterPro" id="IPR001461">
    <property type="entry name" value="Aspartic_peptidase_A1"/>
</dbReference>
<evidence type="ECO:0000256" key="2">
    <source>
        <dbReference type="ARBA" id="ARBA00022670"/>
    </source>
</evidence>
<feature type="disulfide bond" evidence="6">
    <location>
        <begin position="328"/>
        <end position="333"/>
    </location>
</feature>
<dbReference type="GO" id="GO:0016485">
    <property type="term" value="P:protein processing"/>
    <property type="evidence" value="ECO:0007669"/>
    <property type="project" value="UniProtKB-ARBA"/>
</dbReference>
<dbReference type="OrthoDB" id="771136at2759"/>
<feature type="domain" description="Peptidase A1" evidence="9">
    <location>
        <begin position="297"/>
        <end position="624"/>
    </location>
</feature>
<dbReference type="PRINTS" id="PR00792">
    <property type="entry name" value="PEPSIN"/>
</dbReference>
<feature type="compositionally biased region" description="Low complexity" evidence="8">
    <location>
        <begin position="130"/>
        <end position="163"/>
    </location>
</feature>
<feature type="compositionally biased region" description="Basic and acidic residues" evidence="8">
    <location>
        <begin position="106"/>
        <end position="118"/>
    </location>
</feature>
<proteinExistence type="inferred from homology"/>
<sequence>MRGRRDRSRSPHSLSESGRTRWISKMLASFGRYPTNRPRGLRVCDQGSFSLMGLMETWGHREGVSRQEILHAVRVHMFHEDQVQLRFQIQQEREDTIIRVMPKRGPHFDRGRRSERFHPGSRRPNLSSDAPQGRARAARPGPEVDDGTPSRGASGGSAPSSSTEAFYPVRPIPKKAPLPPPSSPPSFPERTERKAPKPTAVKAEPGPDYGDEPESAEPPPPPPGEYWEEYEDGGHPWYFYSGPKGQWCCQGPGKEVLPYETAAGIRSLRRHWQQLRTESEGNVLPYVQIKDYQDSEYYGPVSIGTPGQQFTVIYDTGSSNLWVPSAKCISKSCSTHNRYDASKSSTYQPDGRKLILPYGSGVCAGTLIADNVNVGGIDLSNATVGSIVLEPGQIWVESPFDGILGLAYPQIAMPADPNNPVLPPFDVMMKNKLVKQGMFSFFLSTCRPPSSHGGSESCDGSKLTLGGYDKSLFSGEITWVPNTFYQKMLGYWLVKADNFAVKGESLACSTPIIGCPMVVDTGTSVIAVPPLQFIKINQTIGHLASDCSNVKSLPTLTFTLAGKDFSLEPDFYVLRGADDNGADECELGIQGVSAGVPGLWILGDPFLRKYYSIFDRDASRVGFATAKHAELQGVSKASLAMEEEDCNCWVCNRWRETRLSYVPGISGPDVSDVWVFTSIDGFTTPLKLQRMGEEFVTYVMAAPGPLRCVFQAGTSLLCSRTAPEVDLREMVAAMKGGLGVYSSTSISPVLGKDGPALRLRRARLPGEEDDEATSPAADSAPLDVDVDTFSTIMVVARPADEPVCTVYIPRLPGELTSSTGPRQAWNIESSLFAPHFEPLTSKQFCERCLDTDWHLSKIWRLVPDEVERAGIRDLLRSKYAEMKVLYSSLCSVDWSVLHGKEPRRLAFGIGPFEFTHMLVQHNLIGQDLSLKEADALFIASALPPKDTKKMLEEFCTEGRIVQRHGFFELLVRLAICFARGNESRGTSKEKTDQVRRALYYLMTKHLLYPYAPMKNNFRCLQWRETVLHSEQVEGIYRKHMKAVIDPLFSAFASPKKRLSTEDWFRMLDCMEVMPCTPSAENAQMNAWDRAWAWQSASITQMDELTSTRSLELVFVEFLEALARVVGLLRSRQRVVEGQSQDENEEPWDYGLGAASPPSIFCLDQGIMDPNTFAKHLETFLCGPKVKQALPK</sequence>
<keyword evidence="3 7" id="KW-0064">Aspartyl protease</keyword>
<evidence type="ECO:0000313" key="11">
    <source>
        <dbReference type="Proteomes" id="UP000186817"/>
    </source>
</evidence>
<evidence type="ECO:0000256" key="3">
    <source>
        <dbReference type="ARBA" id="ARBA00022750"/>
    </source>
</evidence>
<dbReference type="Gene3D" id="2.40.70.10">
    <property type="entry name" value="Acid Proteases"/>
    <property type="match status" value="2"/>
</dbReference>
<evidence type="ECO:0000256" key="1">
    <source>
        <dbReference type="ARBA" id="ARBA00007447"/>
    </source>
</evidence>
<dbReference type="PANTHER" id="PTHR47966:SF51">
    <property type="entry name" value="BETA-SITE APP-CLEAVING ENZYME, ISOFORM A-RELATED"/>
    <property type="match status" value="1"/>
</dbReference>